<keyword evidence="1" id="KW-0732">Signal</keyword>
<evidence type="ECO:0000313" key="10">
    <source>
        <dbReference type="RefSeq" id="XP_022642879.1"/>
    </source>
</evidence>
<dbReference type="RefSeq" id="XP_022642876.1">
    <property type="nucleotide sequence ID" value="XM_022787155.1"/>
</dbReference>
<dbReference type="RefSeq" id="XP_022642877.1">
    <property type="nucleotide sequence ID" value="XM_022787156.1"/>
</dbReference>
<dbReference type="RefSeq" id="XP_022642871.1">
    <property type="nucleotide sequence ID" value="XM_022787150.1"/>
</dbReference>
<keyword evidence="2" id="KW-1185">Reference proteome</keyword>
<evidence type="ECO:0000313" key="7">
    <source>
        <dbReference type="RefSeq" id="XP_022642876.1"/>
    </source>
</evidence>
<dbReference type="RefSeq" id="XP_022642879.1">
    <property type="nucleotide sequence ID" value="XM_022787158.1"/>
</dbReference>
<dbReference type="RefSeq" id="XP_022642880.1">
    <property type="nucleotide sequence ID" value="XM_022787159.1"/>
</dbReference>
<organism evidence="2 5">
    <name type="scientific">Vigna radiata var. radiata</name>
    <name type="common">Mung bean</name>
    <name type="synonym">Phaseolus aureus</name>
    <dbReference type="NCBI Taxonomy" id="3916"/>
    <lineage>
        <taxon>Eukaryota</taxon>
        <taxon>Viridiplantae</taxon>
        <taxon>Streptophyta</taxon>
        <taxon>Embryophyta</taxon>
        <taxon>Tracheophyta</taxon>
        <taxon>Spermatophyta</taxon>
        <taxon>Magnoliopsida</taxon>
        <taxon>eudicotyledons</taxon>
        <taxon>Gunneridae</taxon>
        <taxon>Pentapetalae</taxon>
        <taxon>rosids</taxon>
        <taxon>fabids</taxon>
        <taxon>Fabales</taxon>
        <taxon>Fabaceae</taxon>
        <taxon>Papilionoideae</taxon>
        <taxon>50 kb inversion clade</taxon>
        <taxon>NPAAA clade</taxon>
        <taxon>indigoferoid/millettioid clade</taxon>
        <taxon>Phaseoleae</taxon>
        <taxon>Vigna</taxon>
    </lineage>
</organism>
<dbReference type="GeneID" id="106775554"/>
<dbReference type="AlphaFoldDB" id="A0A3Q0FGK5"/>
<evidence type="ECO:0000313" key="12">
    <source>
        <dbReference type="RefSeq" id="XP_022642881.1"/>
    </source>
</evidence>
<reference evidence="3 4" key="2">
    <citation type="submission" date="2025-04" db="UniProtKB">
        <authorList>
            <consortium name="RefSeq"/>
        </authorList>
    </citation>
    <scope>IDENTIFICATION</scope>
    <source>
        <tissue evidence="3 4">Leaf</tissue>
    </source>
</reference>
<evidence type="ECO:0000313" key="5">
    <source>
        <dbReference type="RefSeq" id="XP_022642873.1"/>
    </source>
</evidence>
<name>A0A3Q0FGK5_VIGRR</name>
<evidence type="ECO:0000313" key="3">
    <source>
        <dbReference type="RefSeq" id="XP_022642871.1"/>
    </source>
</evidence>
<dbReference type="STRING" id="3916.A0A3Q0FGK5"/>
<evidence type="ECO:0000256" key="1">
    <source>
        <dbReference type="SAM" id="SignalP"/>
    </source>
</evidence>
<dbReference type="RefSeq" id="XP_022642878.1">
    <property type="nucleotide sequence ID" value="XM_022787157.1"/>
</dbReference>
<evidence type="ECO:0000313" key="8">
    <source>
        <dbReference type="RefSeq" id="XP_022642877.1"/>
    </source>
</evidence>
<dbReference type="OrthoDB" id="1424955at2759"/>
<evidence type="ECO:0000313" key="6">
    <source>
        <dbReference type="RefSeq" id="XP_022642875.1"/>
    </source>
</evidence>
<evidence type="ECO:0000313" key="9">
    <source>
        <dbReference type="RefSeq" id="XP_022642878.1"/>
    </source>
</evidence>
<evidence type="ECO:0000313" key="11">
    <source>
        <dbReference type="RefSeq" id="XP_022642880.1"/>
    </source>
</evidence>
<reference evidence="2" key="1">
    <citation type="journal article" date="2014" name="Nat. Commun.">
        <title>Genome sequence of mungbean and insights into evolution within Vigna species.</title>
        <authorList>
            <person name="Kang Y.J."/>
            <person name="Kim S.K."/>
            <person name="Kim M.Y."/>
            <person name="Lestari P."/>
            <person name="Kim K.H."/>
            <person name="Ha B.K."/>
            <person name="Jun T.H."/>
            <person name="Hwang W.J."/>
            <person name="Lee T."/>
            <person name="Lee J."/>
            <person name="Shim S."/>
            <person name="Yoon M.Y."/>
            <person name="Jang Y.E."/>
            <person name="Han K.S."/>
            <person name="Taeprayoon P."/>
            <person name="Yoon N."/>
            <person name="Somta P."/>
            <person name="Tanya P."/>
            <person name="Kim K.S."/>
            <person name="Gwag J.G."/>
            <person name="Moon J.K."/>
            <person name="Lee Y.H."/>
            <person name="Park B.S."/>
            <person name="Bombarely A."/>
            <person name="Doyle J.J."/>
            <person name="Jackson S.A."/>
            <person name="Schafleitner R."/>
            <person name="Srinives P."/>
            <person name="Varshney R.K."/>
            <person name="Lee S.H."/>
        </authorList>
    </citation>
    <scope>NUCLEOTIDE SEQUENCE [LARGE SCALE GENOMIC DNA]</scope>
    <source>
        <strain evidence="2">cv. VC1973A</strain>
    </source>
</reference>
<dbReference type="RefSeq" id="XP_022642875.1">
    <property type="nucleotide sequence ID" value="XM_022787154.1"/>
</dbReference>
<feature type="chain" id="PRO_5044597727" evidence="1">
    <location>
        <begin position="20"/>
        <end position="125"/>
    </location>
</feature>
<evidence type="ECO:0000313" key="2">
    <source>
        <dbReference type="Proteomes" id="UP000087766"/>
    </source>
</evidence>
<evidence type="ECO:0000313" key="4">
    <source>
        <dbReference type="RefSeq" id="XP_022642872.1"/>
    </source>
</evidence>
<dbReference type="Proteomes" id="UP000087766">
    <property type="component" value="Chromosome 10"/>
</dbReference>
<proteinExistence type="predicted"/>
<gene>
    <name evidence="3 4 5 6 7 8 9 10 11 12" type="primary">LOC106775554</name>
</gene>
<accession>A0A3Q0FGK5</accession>
<dbReference type="RefSeq" id="XP_022642873.1">
    <property type="nucleotide sequence ID" value="XM_022787152.1"/>
</dbReference>
<dbReference type="RefSeq" id="XP_022642881.1">
    <property type="nucleotide sequence ID" value="XM_022787160.1"/>
</dbReference>
<feature type="signal peptide" evidence="1">
    <location>
        <begin position="1"/>
        <end position="19"/>
    </location>
</feature>
<sequence length="125" mass="14014">MCFLFPSLVVVLHALKLECITVKRKRVFATLKVLGTLLEQLSEEIPDELKQVMDSNSALTEDLIAYKIIPLDTSSSTNVIVSLPEVQASMSALKYFNGLPELPRGYFNPSSRNTNVFDFLQCIFV</sequence>
<protein>
    <submittedName>
        <fullName evidence="3 4">Callose synthase 9-like</fullName>
    </submittedName>
</protein>
<dbReference type="RefSeq" id="XP_022642872.1">
    <property type="nucleotide sequence ID" value="XM_022787151.1"/>
</dbReference>
<dbReference type="KEGG" id="vra:106775554"/>